<feature type="region of interest" description="Disordered" evidence="1">
    <location>
        <begin position="1"/>
        <end position="25"/>
    </location>
</feature>
<feature type="transmembrane region" description="Helical" evidence="2">
    <location>
        <begin position="398"/>
        <end position="421"/>
    </location>
</feature>
<feature type="transmembrane region" description="Helical" evidence="2">
    <location>
        <begin position="331"/>
        <end position="352"/>
    </location>
</feature>
<keyword evidence="4" id="KW-1185">Reference proteome</keyword>
<dbReference type="KEGG" id="lbz:LBRM_22_0105"/>
<feature type="compositionally biased region" description="Basic and acidic residues" evidence="1">
    <location>
        <begin position="15"/>
        <end position="25"/>
    </location>
</feature>
<keyword evidence="2" id="KW-0472">Membrane</keyword>
<sequence>MVLRWTPQPLNMERQSPKETKGRCRDVTDGARELPAALWLINTAAPTHVLRASLSPGYACANGLFLEGSKWDSHPAPHSTLAVRWPVDWGLNNEMGGILFPATVLVALLLCSILPFCLLLPPLPLLPLLPPPYIHTRAHACVRTTTTTATLPPSTQPIHFMTALRGFPSFLPLSSILLLFRLVYRLPLTLIRHQRTSSLRSTALCTTVYLFSPSPSLFWSRLFFALAPVVTCFLLSHSPFLFFLFPFFYVAFFLGASVRVYCVASLLLLPSPTHLLCPRSLAPSFTISPTATPLLPAFSTQTSAVLSCYAFSPASLRDCVSVFVCKSTHHFFLCSPPVSLALISTLFVSLHYRTVTVLVCSQSFGSSSLRFSLFFFFFVFRAALCVLRVGLSSPPQLFPALLTHLYIRSSPFFFLLLFAFIRPFSPSPLPSSLLVSLWSFGCLMVCCCRFLRSCWFNVLRASVPPFSVDSLSHGREKNFPSPQKVNQSK</sequence>
<feature type="transmembrane region" description="Helical" evidence="2">
    <location>
        <begin position="98"/>
        <end position="121"/>
    </location>
</feature>
<evidence type="ECO:0000256" key="1">
    <source>
        <dbReference type="SAM" id="MobiDB-lite"/>
    </source>
</evidence>
<gene>
    <name evidence="3" type="ORF">LBRM_22_0105</name>
</gene>
<dbReference type="VEuPathDB" id="TriTrypDB:LbrM.22.0105"/>
<feature type="transmembrane region" description="Helical" evidence="2">
    <location>
        <begin position="372"/>
        <end position="391"/>
    </location>
</feature>
<reference evidence="3 4" key="2">
    <citation type="journal article" date="2011" name="Genome Res.">
        <title>Chromosome and gene copy number variation allow major structural change between species and strains of Leishmania.</title>
        <authorList>
            <person name="Rogers M.B."/>
            <person name="Hilley J.D."/>
            <person name="Dickens N.J."/>
            <person name="Wilkes J."/>
            <person name="Bates P.A."/>
            <person name="Depledge D.P."/>
            <person name="Harris D."/>
            <person name="Her Y."/>
            <person name="Herzyk P."/>
            <person name="Imamura H."/>
            <person name="Otto T.D."/>
            <person name="Sanders M."/>
            <person name="Seeger K."/>
            <person name="Dujardin J.C."/>
            <person name="Berriman M."/>
            <person name="Smith D.F."/>
            <person name="Hertz-Fowler C."/>
            <person name="Mottram J.C."/>
        </authorList>
    </citation>
    <scope>NUCLEOTIDE SEQUENCE [LARGE SCALE GENOMIC DNA]</scope>
    <source>
        <strain evidence="3 4">MHOM/BR/75/M2904</strain>
    </source>
</reference>
<keyword evidence="2" id="KW-0812">Transmembrane</keyword>
<organism evidence="3 4">
    <name type="scientific">Leishmania braziliensis</name>
    <dbReference type="NCBI Taxonomy" id="5660"/>
    <lineage>
        <taxon>Eukaryota</taxon>
        <taxon>Discoba</taxon>
        <taxon>Euglenozoa</taxon>
        <taxon>Kinetoplastea</taxon>
        <taxon>Metakinetoplastina</taxon>
        <taxon>Trypanosomatida</taxon>
        <taxon>Trypanosomatidae</taxon>
        <taxon>Leishmaniinae</taxon>
        <taxon>Leishmania</taxon>
        <taxon>Leishmania braziliensis species complex</taxon>
    </lineage>
</organism>
<evidence type="ECO:0000256" key="2">
    <source>
        <dbReference type="SAM" id="Phobius"/>
    </source>
</evidence>
<accession>A4HC63</accession>
<protein>
    <submittedName>
        <fullName evidence="3">Uncharacterized protein</fullName>
    </submittedName>
</protein>
<evidence type="ECO:0000313" key="4">
    <source>
        <dbReference type="Proteomes" id="UP000007258"/>
    </source>
</evidence>
<feature type="transmembrane region" description="Helical" evidence="2">
    <location>
        <begin position="433"/>
        <end position="451"/>
    </location>
</feature>
<dbReference type="EMBL" id="FR798997">
    <property type="protein sequence ID" value="CAM45054.1"/>
    <property type="molecule type" value="Genomic_DNA"/>
</dbReference>
<keyword evidence="2" id="KW-1133">Transmembrane helix</keyword>
<name>A4HC63_LEIBR</name>
<dbReference type="RefSeq" id="XP_001564931.1">
    <property type="nucleotide sequence ID" value="XM_001564881.1"/>
</dbReference>
<dbReference type="AlphaFoldDB" id="A4HC63"/>
<dbReference type="Proteomes" id="UP000007258">
    <property type="component" value="Chromosome 22"/>
</dbReference>
<feature type="transmembrane region" description="Helical" evidence="2">
    <location>
        <begin position="170"/>
        <end position="191"/>
    </location>
</feature>
<dbReference type="GeneID" id="5415495"/>
<dbReference type="InParanoid" id="A4HC63"/>
<reference evidence="3 4" key="1">
    <citation type="journal article" date="2007" name="Nat. Genet.">
        <title>Comparative genomic analysis of three Leishmania species that cause diverse human disease.</title>
        <authorList>
            <person name="Peacock C.S."/>
            <person name="Seeger K."/>
            <person name="Harris D."/>
            <person name="Murphy L."/>
            <person name="Ruiz J.C."/>
            <person name="Quail M.A."/>
            <person name="Peters N."/>
            <person name="Adlem E."/>
            <person name="Tivey A."/>
            <person name="Aslett M."/>
            <person name="Kerhornou A."/>
            <person name="Ivens A."/>
            <person name="Fraser A."/>
            <person name="Rajandream M.A."/>
            <person name="Carver T."/>
            <person name="Norbertczak H."/>
            <person name="Chillingworth T."/>
            <person name="Hance Z."/>
            <person name="Jagels K."/>
            <person name="Moule S."/>
            <person name="Ormond D."/>
            <person name="Rutter S."/>
            <person name="Squares R."/>
            <person name="Whitehead S."/>
            <person name="Rabbinowitsch E."/>
            <person name="Arrowsmith C."/>
            <person name="White B."/>
            <person name="Thurston S."/>
            <person name="Bringaud F."/>
            <person name="Baldauf S.L."/>
            <person name="Faulconbridge A."/>
            <person name="Jeffares D."/>
            <person name="Depledge D.P."/>
            <person name="Oyola S.O."/>
            <person name="Hilley J.D."/>
            <person name="Brito L.O."/>
            <person name="Tosi L.R."/>
            <person name="Barrell B."/>
            <person name="Cruz A.K."/>
            <person name="Mottram J.C."/>
            <person name="Smith D.F."/>
            <person name="Berriman M."/>
        </authorList>
    </citation>
    <scope>NUCLEOTIDE SEQUENCE [LARGE SCALE GENOMIC DNA]</scope>
    <source>
        <strain evidence="3 4">MHOM/BR/75/M2904</strain>
    </source>
</reference>
<evidence type="ECO:0000313" key="3">
    <source>
        <dbReference type="EMBL" id="CAM45054.1"/>
    </source>
</evidence>
<proteinExistence type="predicted"/>